<organism evidence="5 6">
    <name type="scientific">Takifugu bimaculatus</name>
    <dbReference type="NCBI Taxonomy" id="433685"/>
    <lineage>
        <taxon>Eukaryota</taxon>
        <taxon>Metazoa</taxon>
        <taxon>Chordata</taxon>
        <taxon>Craniata</taxon>
        <taxon>Vertebrata</taxon>
        <taxon>Euteleostomi</taxon>
        <taxon>Actinopterygii</taxon>
        <taxon>Neopterygii</taxon>
        <taxon>Teleostei</taxon>
        <taxon>Neoteleostei</taxon>
        <taxon>Acanthomorphata</taxon>
        <taxon>Eupercaria</taxon>
        <taxon>Tetraodontiformes</taxon>
        <taxon>Tetradontoidea</taxon>
        <taxon>Tetraodontidae</taxon>
        <taxon>Takifugu</taxon>
    </lineage>
</organism>
<keyword evidence="3" id="KW-0812">Transmembrane</keyword>
<name>A0A4Z2BB92_9TELE</name>
<dbReference type="SUPFAM" id="SSF57586">
    <property type="entry name" value="TNF receptor-like"/>
    <property type="match status" value="3"/>
</dbReference>
<dbReference type="InterPro" id="IPR031466">
    <property type="entry name" value="MIIP"/>
</dbReference>
<protein>
    <recommendedName>
        <fullName evidence="4">TNFR-Cys domain-containing protein</fullName>
    </recommendedName>
</protein>
<accession>A0A4Z2BB92</accession>
<dbReference type="EMBL" id="SWLE01000018">
    <property type="protein sequence ID" value="TNM88736.1"/>
    <property type="molecule type" value="Genomic_DNA"/>
</dbReference>
<evidence type="ECO:0000256" key="2">
    <source>
        <dbReference type="SAM" id="MobiDB-lite"/>
    </source>
</evidence>
<feature type="disulfide bond" evidence="1">
    <location>
        <begin position="447"/>
        <end position="462"/>
    </location>
</feature>
<keyword evidence="3" id="KW-0472">Membrane</keyword>
<feature type="repeat" description="TNFR-Cys" evidence="1">
    <location>
        <begin position="360"/>
        <end position="402"/>
    </location>
</feature>
<feature type="region of interest" description="Disordered" evidence="2">
    <location>
        <begin position="84"/>
        <end position="116"/>
    </location>
</feature>
<keyword evidence="6" id="KW-1185">Reference proteome</keyword>
<keyword evidence="1" id="KW-1015">Disulfide bond</keyword>
<dbReference type="PANTHER" id="PTHR34831:SF1">
    <property type="entry name" value="MIGRATION AND INVASION-INHIBITORY PROTEIN"/>
    <property type="match status" value="1"/>
</dbReference>
<evidence type="ECO:0000259" key="4">
    <source>
        <dbReference type="PROSITE" id="PS50050"/>
    </source>
</evidence>
<feature type="repeat" description="TNFR-Cys" evidence="1">
    <location>
        <begin position="446"/>
        <end position="484"/>
    </location>
</feature>
<sequence>MEQLNLLREHNKDLVKRLKLEKRAFERLSGRYDAEAMRAEFQVLTGEELSSAGATSAKPSVRFAEQRQGSAKCSKSSDFFTKTRSIHDDRSPDEEQTGVWSFTENQEEKTRGGSPEVSFSECAGLLASTRHHLPPLLGYDWIAGVLDIEDSVIERSDEFFSDLCLFRSLNKSECVHSSRTELSETPLGLSALNDEGNPEVNLDTHQCAFWYRMNSRLFPVSLHTECCIVCKKHKTSHPHTLKNPALVRVSIPRAAVLPPYKFRAHRRRSFNTDSLGLPSHCLAGWSNRSQNTLAAPSSLDLRSNVNEKEVRSLPYLADQNCLNPATEYKLDGSNLCCKKCQPGERLKEECSRNSETVCEPCPPGQYIESPNYSPNCFTCKKCKFSKGLQYIQNCSAQTMSKCGCRPNMFCQVGSKDCSSCARYRSCNIGYGVSKPGMVNSDVRCEPCPEGTFSDKDSSTDPCQPHQSCQGRVIRAGNATADTVCKPSESFPISAKVFATSTTASAATPAVVTPSVSPPAPEAFFNQPTKSPLPSSISDKNLALIICIPVILLLLVSAIVLFCWSTVCRKGAGKCHPEVDANGNCGPAEKMKPGYFQETQLISLNMTSPEQECLLEKSEPSTSDHSHSSRSTDVLTRTENGSSSESIGPLHSTLPLHDLHSEESMNLFFSKEVLPPQNSVHAQSSSQPATPQIISPVTSPQVNVNITFHIGNSSGSTPKVSPTDLKVDPQLPFGAEEEALGILQQEAGKQFMTSVQESAG</sequence>
<gene>
    <name evidence="5" type="ORF">fugu_004990</name>
</gene>
<feature type="transmembrane region" description="Helical" evidence="3">
    <location>
        <begin position="541"/>
        <end position="563"/>
    </location>
</feature>
<dbReference type="Gene3D" id="2.10.50.10">
    <property type="entry name" value="Tumor Necrosis Factor Receptor, subunit A, domain 2"/>
    <property type="match status" value="3"/>
</dbReference>
<feature type="compositionally biased region" description="Polar residues" evidence="2">
    <location>
        <begin position="633"/>
        <end position="645"/>
    </location>
</feature>
<dbReference type="AlphaFoldDB" id="A0A4Z2BB92"/>
<dbReference type="SMART" id="SM00208">
    <property type="entry name" value="TNFR"/>
    <property type="match status" value="4"/>
</dbReference>
<feature type="disulfide bond" evidence="1">
    <location>
        <begin position="321"/>
        <end position="336"/>
    </location>
</feature>
<dbReference type="Pfam" id="PF15734">
    <property type="entry name" value="MIIP"/>
    <property type="match status" value="1"/>
</dbReference>
<feature type="domain" description="TNFR-Cys" evidence="4">
    <location>
        <begin position="446"/>
        <end position="484"/>
    </location>
</feature>
<comment type="caution">
    <text evidence="5">The sequence shown here is derived from an EMBL/GenBank/DDBJ whole genome shotgun (WGS) entry which is preliminary data.</text>
</comment>
<feature type="compositionally biased region" description="Basic and acidic residues" evidence="2">
    <location>
        <begin position="613"/>
        <end position="626"/>
    </location>
</feature>
<proteinExistence type="predicted"/>
<dbReference type="GO" id="GO:0030336">
    <property type="term" value="P:negative regulation of cell migration"/>
    <property type="evidence" value="ECO:0007669"/>
    <property type="project" value="InterPro"/>
</dbReference>
<feature type="region of interest" description="Disordered" evidence="2">
    <location>
        <begin position="611"/>
        <end position="654"/>
    </location>
</feature>
<feature type="domain" description="TNFR-Cys" evidence="4">
    <location>
        <begin position="360"/>
        <end position="402"/>
    </location>
</feature>
<feature type="repeat" description="TNFR-Cys" evidence="1">
    <location>
        <begin position="320"/>
        <end position="358"/>
    </location>
</feature>
<comment type="caution">
    <text evidence="1">Lacks conserved residue(s) required for the propagation of feature annotation.</text>
</comment>
<feature type="disulfide bond" evidence="1">
    <location>
        <begin position="361"/>
        <end position="376"/>
    </location>
</feature>
<evidence type="ECO:0000313" key="5">
    <source>
        <dbReference type="EMBL" id="TNM88736.1"/>
    </source>
</evidence>
<dbReference type="CDD" id="cd00185">
    <property type="entry name" value="TNFRSF"/>
    <property type="match status" value="1"/>
</dbReference>
<dbReference type="PANTHER" id="PTHR34831">
    <property type="entry name" value="MIGRATION AND INVASION-INHIBITORY PROTEIN"/>
    <property type="match status" value="1"/>
</dbReference>
<evidence type="ECO:0000313" key="6">
    <source>
        <dbReference type="Proteomes" id="UP000516260"/>
    </source>
</evidence>
<dbReference type="CDD" id="cd15835">
    <property type="entry name" value="TNFRSF1B_teleost"/>
    <property type="match status" value="1"/>
</dbReference>
<feature type="domain" description="TNFR-Cys" evidence="4">
    <location>
        <begin position="320"/>
        <end position="358"/>
    </location>
</feature>
<dbReference type="PROSITE" id="PS00652">
    <property type="entry name" value="TNFR_NGFR_1"/>
    <property type="match status" value="1"/>
</dbReference>
<dbReference type="PROSITE" id="PS50050">
    <property type="entry name" value="TNFR_NGFR_2"/>
    <property type="match status" value="3"/>
</dbReference>
<dbReference type="GO" id="GO:0010972">
    <property type="term" value="P:negative regulation of G2/M transition of mitotic cell cycle"/>
    <property type="evidence" value="ECO:0007669"/>
    <property type="project" value="InterPro"/>
</dbReference>
<dbReference type="InterPro" id="IPR001368">
    <property type="entry name" value="TNFR/NGFR_Cys_rich_reg"/>
</dbReference>
<feature type="disulfide bond" evidence="1">
    <location>
        <begin position="337"/>
        <end position="350"/>
    </location>
</feature>
<reference evidence="5 6" key="1">
    <citation type="submission" date="2019-04" db="EMBL/GenBank/DDBJ databases">
        <title>The sequence and de novo assembly of Takifugu bimaculatus genome using PacBio and Hi-C technologies.</title>
        <authorList>
            <person name="Xu P."/>
            <person name="Liu B."/>
            <person name="Zhou Z."/>
        </authorList>
    </citation>
    <scope>NUCLEOTIDE SEQUENCE [LARGE SCALE GENOMIC DNA]</scope>
    <source>
        <strain evidence="5">TB-2018</strain>
        <tissue evidence="5">Muscle</tissue>
    </source>
</reference>
<dbReference type="Proteomes" id="UP000516260">
    <property type="component" value="Chromosome 5"/>
</dbReference>
<evidence type="ECO:0000256" key="3">
    <source>
        <dbReference type="SAM" id="Phobius"/>
    </source>
</evidence>
<evidence type="ECO:0000256" key="1">
    <source>
        <dbReference type="PROSITE-ProRule" id="PRU00206"/>
    </source>
</evidence>
<feature type="disulfide bond" evidence="1">
    <location>
        <begin position="340"/>
        <end position="358"/>
    </location>
</feature>
<dbReference type="Pfam" id="PF00020">
    <property type="entry name" value="TNFR_c6"/>
    <property type="match status" value="2"/>
</dbReference>
<keyword evidence="3" id="KW-1133">Transmembrane helix</keyword>